<comment type="similarity">
    <text evidence="1">Belongs to the myoviridae tail sheath protein family.</text>
</comment>
<accession>A0ABV7DJL4</accession>
<evidence type="ECO:0000259" key="2">
    <source>
        <dbReference type="Pfam" id="PF04984"/>
    </source>
</evidence>
<dbReference type="Pfam" id="PF04984">
    <property type="entry name" value="Phage_sheath_1"/>
    <property type="match status" value="1"/>
</dbReference>
<gene>
    <name evidence="3" type="ORF">ACFOHH_16385</name>
</gene>
<comment type="caution">
    <text evidence="3">The sequence shown here is derived from an EMBL/GenBank/DDBJ whole genome shotgun (WGS) entry which is preliminary data.</text>
</comment>
<organism evidence="3 4">
    <name type="scientific">Shinella pollutisoli</name>
    <dbReference type="NCBI Taxonomy" id="2250594"/>
    <lineage>
        <taxon>Bacteria</taxon>
        <taxon>Pseudomonadati</taxon>
        <taxon>Pseudomonadota</taxon>
        <taxon>Alphaproteobacteria</taxon>
        <taxon>Hyphomicrobiales</taxon>
        <taxon>Rhizobiaceae</taxon>
        <taxon>Shinella</taxon>
    </lineage>
</organism>
<dbReference type="InterPro" id="IPR035089">
    <property type="entry name" value="Phage_sheath_subtilisin"/>
</dbReference>
<name>A0ABV7DJL4_9HYPH</name>
<dbReference type="Proteomes" id="UP001595377">
    <property type="component" value="Unassembled WGS sequence"/>
</dbReference>
<evidence type="ECO:0000313" key="3">
    <source>
        <dbReference type="EMBL" id="MFC3074691.1"/>
    </source>
</evidence>
<reference evidence="4" key="1">
    <citation type="journal article" date="2019" name="Int. J. Syst. Evol. Microbiol.">
        <title>The Global Catalogue of Microorganisms (GCM) 10K type strain sequencing project: providing services to taxonomists for standard genome sequencing and annotation.</title>
        <authorList>
            <consortium name="The Broad Institute Genomics Platform"/>
            <consortium name="The Broad Institute Genome Sequencing Center for Infectious Disease"/>
            <person name="Wu L."/>
            <person name="Ma J."/>
        </authorList>
    </citation>
    <scope>NUCLEOTIDE SEQUENCE [LARGE SCALE GENOMIC DNA]</scope>
    <source>
        <strain evidence="4">KCTC 52677</strain>
    </source>
</reference>
<evidence type="ECO:0000256" key="1">
    <source>
        <dbReference type="ARBA" id="ARBA00008005"/>
    </source>
</evidence>
<dbReference type="EMBL" id="JBHRSP010000025">
    <property type="protein sequence ID" value="MFC3074691.1"/>
    <property type="molecule type" value="Genomic_DNA"/>
</dbReference>
<protein>
    <submittedName>
        <fullName evidence="3">Phage tail sheath subtilisin-like domain-containing protein</fullName>
    </submittedName>
</protein>
<dbReference type="RefSeq" id="WP_257317184.1">
    <property type="nucleotide sequence ID" value="NZ_JANFDG010000026.1"/>
</dbReference>
<evidence type="ECO:0000313" key="4">
    <source>
        <dbReference type="Proteomes" id="UP001595377"/>
    </source>
</evidence>
<feature type="domain" description="Tail sheath protein subtilisin-like" evidence="2">
    <location>
        <begin position="204"/>
        <end position="364"/>
    </location>
</feature>
<keyword evidence="4" id="KW-1185">Reference proteome</keyword>
<proteinExistence type="inferred from homology"/>
<sequence length="497" mass="53236">MTFTFDEIPADWLAPGTFMEVKPNYRTVGVLPWPVRNLIIGQKLAAGTLAPGQIVEITRPEEAIALFGLGSIGAEMVSAFRKANKTQPLFVTALADAVDSVKATGTFTFAGAVPQPVVLRFRVGGRQVRITAAPADTVTQLATKLAAAINADTACAATAASALGVVTCTARHGGEVGNDIDLRVDVAAQAVPAGLTVTVAAMAGGTGNPDIEDALDLLPGAWYTDVSFPFNDATNVQAFAAWAIGRFAALARLDVHGYVAKRATYGQAGTFGQLTNCPFLSALALKASPTSSWEIAAAAHGIAAFHLTNDPARQLRSLVLPGVVAPDPADQYSDLESELLLRTGVTMLECLADGTVTIGRMITTYRRSALDIADRAWLDIMVPKTMSRIRYDWRGYMSLMYPRAKLIEDEHEAAFATREDDDEETGNAVASPRRVHGSWAARCRLYGERAWITDVDRTIKESAFEVDADDRNRLNSRQQVMIVGSLMVSAGSLEFQV</sequence>